<feature type="transmembrane region" description="Helical" evidence="7">
    <location>
        <begin position="80"/>
        <end position="102"/>
    </location>
</feature>
<accession>A0A2K8P692</accession>
<evidence type="ECO:0000256" key="5">
    <source>
        <dbReference type="ARBA" id="ARBA00023136"/>
    </source>
</evidence>
<dbReference type="Pfam" id="PF13520">
    <property type="entry name" value="AA_permease_2"/>
    <property type="match status" value="1"/>
</dbReference>
<keyword evidence="9" id="KW-1185">Reference proteome</keyword>
<sequence>MALVVVVSIALTVAVLVTGDGAADNLTSRGIAAHAPDHFAVGGGLMLAMIMGLAMLVGFDSAANLAEEAKDAHRTVPRAIVGSVVAAAVLGMLFLIALTVAIKDIPLIPASGSPVAAIMRDQLGPVMERALLVAITFAFFGAGIVTLTACARLVSAMARDGRFPAHRLMRRVSPRTQTPIPTERTDLTRQCPPPPPAPRQSARPSSPVPGGKQPWAVSVRSSVGLGSCAGRVAGWS</sequence>
<evidence type="ECO:0000256" key="6">
    <source>
        <dbReference type="SAM" id="MobiDB-lite"/>
    </source>
</evidence>
<dbReference type="PANTHER" id="PTHR45649">
    <property type="entry name" value="AMINO-ACID PERMEASE BAT1"/>
    <property type="match status" value="1"/>
</dbReference>
<organism evidence="8 9">
    <name type="scientific">Streptomyces lavendulae subsp. lavendulae</name>
    <dbReference type="NCBI Taxonomy" id="58340"/>
    <lineage>
        <taxon>Bacteria</taxon>
        <taxon>Bacillati</taxon>
        <taxon>Actinomycetota</taxon>
        <taxon>Actinomycetes</taxon>
        <taxon>Kitasatosporales</taxon>
        <taxon>Streptomycetaceae</taxon>
        <taxon>Streptomyces</taxon>
    </lineage>
</organism>
<keyword evidence="2" id="KW-0813">Transport</keyword>
<feature type="transmembrane region" description="Helical" evidence="7">
    <location>
        <begin position="39"/>
        <end position="59"/>
    </location>
</feature>
<dbReference type="GO" id="GO:0016020">
    <property type="term" value="C:membrane"/>
    <property type="evidence" value="ECO:0007669"/>
    <property type="project" value="UniProtKB-SubCell"/>
</dbReference>
<keyword evidence="3 7" id="KW-0812">Transmembrane</keyword>
<feature type="compositionally biased region" description="Low complexity" evidence="6">
    <location>
        <begin position="199"/>
        <end position="209"/>
    </location>
</feature>
<dbReference type="KEGG" id="slx:SLAV_01735"/>
<dbReference type="AlphaFoldDB" id="A0A2K8P692"/>
<evidence type="ECO:0000256" key="7">
    <source>
        <dbReference type="SAM" id="Phobius"/>
    </source>
</evidence>
<evidence type="ECO:0000313" key="8">
    <source>
        <dbReference type="EMBL" id="ATZ22272.1"/>
    </source>
</evidence>
<evidence type="ECO:0000256" key="1">
    <source>
        <dbReference type="ARBA" id="ARBA00004141"/>
    </source>
</evidence>
<dbReference type="RefSeq" id="WP_030226683.1">
    <property type="nucleotide sequence ID" value="NZ_CP024985.1"/>
</dbReference>
<dbReference type="PANTHER" id="PTHR45649:SF26">
    <property type="entry name" value="OS04G0435100 PROTEIN"/>
    <property type="match status" value="1"/>
</dbReference>
<dbReference type="Proteomes" id="UP000231791">
    <property type="component" value="Chromosome"/>
</dbReference>
<comment type="subcellular location">
    <subcellularLocation>
        <location evidence="1">Membrane</location>
        <topology evidence="1">Multi-pass membrane protein</topology>
    </subcellularLocation>
</comment>
<evidence type="ECO:0000256" key="3">
    <source>
        <dbReference type="ARBA" id="ARBA00022692"/>
    </source>
</evidence>
<evidence type="ECO:0000313" key="9">
    <source>
        <dbReference type="Proteomes" id="UP000231791"/>
    </source>
</evidence>
<protein>
    <submittedName>
        <fullName evidence="8">Low-affinity putrescine importer PlaP</fullName>
    </submittedName>
</protein>
<evidence type="ECO:0000256" key="4">
    <source>
        <dbReference type="ARBA" id="ARBA00022989"/>
    </source>
</evidence>
<dbReference type="InterPro" id="IPR002293">
    <property type="entry name" value="AA/rel_permease1"/>
</dbReference>
<dbReference type="EMBL" id="CP024985">
    <property type="protein sequence ID" value="ATZ22272.1"/>
    <property type="molecule type" value="Genomic_DNA"/>
</dbReference>
<dbReference type="GeneID" id="49389185"/>
<dbReference type="GO" id="GO:0022857">
    <property type="term" value="F:transmembrane transporter activity"/>
    <property type="evidence" value="ECO:0007669"/>
    <property type="project" value="InterPro"/>
</dbReference>
<gene>
    <name evidence="8" type="primary">plaP</name>
    <name evidence="8" type="ORF">SLAV_01735</name>
</gene>
<dbReference type="Gene3D" id="1.20.1740.10">
    <property type="entry name" value="Amino acid/polyamine transporter I"/>
    <property type="match status" value="1"/>
</dbReference>
<evidence type="ECO:0000256" key="2">
    <source>
        <dbReference type="ARBA" id="ARBA00022448"/>
    </source>
</evidence>
<proteinExistence type="predicted"/>
<keyword evidence="5 7" id="KW-0472">Membrane</keyword>
<feature type="transmembrane region" description="Helical" evidence="7">
    <location>
        <begin position="130"/>
        <end position="154"/>
    </location>
</feature>
<reference evidence="8 9" key="1">
    <citation type="submission" date="2017-11" db="EMBL/GenBank/DDBJ databases">
        <title>Complete genome sequence of Streptomyces lavendulae subsp. lavendulae CCM 3239 (formerly 'Streptomyces aureofaciens CCM 3239'), the producer of the angucycline-type antibiotic auricin.</title>
        <authorList>
            <person name="Busche T."/>
            <person name="Novakova R."/>
            <person name="Al'Dilaimi A."/>
            <person name="Homerova D."/>
            <person name="Feckova L."/>
            <person name="Rezuchova B."/>
            <person name="Mingyar E."/>
            <person name="Csolleiova D."/>
            <person name="Bekeova C."/>
            <person name="Winkler A."/>
            <person name="Sevcikova B."/>
            <person name="Kalinowski J."/>
            <person name="Kormanec J."/>
            <person name="Ruckert C."/>
        </authorList>
    </citation>
    <scope>NUCLEOTIDE SEQUENCE [LARGE SCALE GENOMIC DNA]</scope>
    <source>
        <strain evidence="8 9">CCM 3239</strain>
    </source>
</reference>
<keyword evidence="4 7" id="KW-1133">Transmembrane helix</keyword>
<feature type="region of interest" description="Disordered" evidence="6">
    <location>
        <begin position="167"/>
        <end position="215"/>
    </location>
</feature>
<name>A0A2K8P692_STRLA</name>